<evidence type="ECO:0000256" key="5">
    <source>
        <dbReference type="ARBA" id="ARBA00022984"/>
    </source>
</evidence>
<dbReference type="Pfam" id="PF03734">
    <property type="entry name" value="YkuD"/>
    <property type="match status" value="1"/>
</dbReference>
<dbReference type="InterPro" id="IPR038063">
    <property type="entry name" value="Transpep_catalytic_dom"/>
</dbReference>
<evidence type="ECO:0000256" key="4">
    <source>
        <dbReference type="ARBA" id="ARBA00022960"/>
    </source>
</evidence>
<keyword evidence="3" id="KW-0808">Transferase</keyword>
<dbReference type="Gene3D" id="1.10.101.10">
    <property type="entry name" value="PGBD-like superfamily/PGBD"/>
    <property type="match status" value="1"/>
</dbReference>
<comment type="caution">
    <text evidence="10">The sequence shown here is derived from an EMBL/GenBank/DDBJ whole genome shotgun (WGS) entry which is preliminary data.</text>
</comment>
<name>A0ABT0RSH8_9SPHN</name>
<evidence type="ECO:0000313" key="10">
    <source>
        <dbReference type="EMBL" id="MCL6697793.1"/>
    </source>
</evidence>
<evidence type="ECO:0000313" key="11">
    <source>
        <dbReference type="Proteomes" id="UP001203410"/>
    </source>
</evidence>
<dbReference type="Pfam" id="PF01471">
    <property type="entry name" value="PG_binding_1"/>
    <property type="match status" value="1"/>
</dbReference>
<evidence type="ECO:0000256" key="2">
    <source>
        <dbReference type="ARBA" id="ARBA00005992"/>
    </source>
</evidence>
<keyword evidence="8" id="KW-0732">Signal</keyword>
<keyword evidence="5 7" id="KW-0573">Peptidoglycan synthesis</keyword>
<accession>A0ABT0RSH8</accession>
<evidence type="ECO:0000256" key="1">
    <source>
        <dbReference type="ARBA" id="ARBA00004752"/>
    </source>
</evidence>
<dbReference type="Gene3D" id="2.40.440.10">
    <property type="entry name" value="L,D-transpeptidase catalytic domain-like"/>
    <property type="match status" value="1"/>
</dbReference>
<gene>
    <name evidence="10" type="ORF">LZ496_03205</name>
</gene>
<comment type="similarity">
    <text evidence="2">Belongs to the YkuD family.</text>
</comment>
<keyword evidence="11" id="KW-1185">Reference proteome</keyword>
<feature type="active site" description="Nucleophile" evidence="7">
    <location>
        <position position="359"/>
    </location>
</feature>
<evidence type="ECO:0000256" key="7">
    <source>
        <dbReference type="PROSITE-ProRule" id="PRU01373"/>
    </source>
</evidence>
<dbReference type="PROSITE" id="PS52029">
    <property type="entry name" value="LD_TPASE"/>
    <property type="match status" value="1"/>
</dbReference>
<dbReference type="CDD" id="cd16913">
    <property type="entry name" value="YkuD_like"/>
    <property type="match status" value="1"/>
</dbReference>
<dbReference type="SUPFAM" id="SSF141523">
    <property type="entry name" value="L,D-transpeptidase catalytic domain-like"/>
    <property type="match status" value="1"/>
</dbReference>
<reference evidence="10 11" key="1">
    <citation type="submission" date="2022-05" db="EMBL/GenBank/DDBJ databases">
        <authorList>
            <person name="Jo J.-H."/>
            <person name="Im W.-T."/>
        </authorList>
    </citation>
    <scope>NUCLEOTIDE SEQUENCE [LARGE SCALE GENOMIC DNA]</scope>
    <source>
        <strain evidence="10 11">NSE70-1</strain>
    </source>
</reference>
<dbReference type="SUPFAM" id="SSF47090">
    <property type="entry name" value="PGBD-like"/>
    <property type="match status" value="1"/>
</dbReference>
<dbReference type="InterPro" id="IPR036365">
    <property type="entry name" value="PGBD-like_sf"/>
</dbReference>
<evidence type="ECO:0000259" key="9">
    <source>
        <dbReference type="PROSITE" id="PS52029"/>
    </source>
</evidence>
<dbReference type="PANTHER" id="PTHR30582:SF30">
    <property type="entry name" value="BLR4375 PROTEIN"/>
    <property type="match status" value="1"/>
</dbReference>
<dbReference type="InterPro" id="IPR036366">
    <property type="entry name" value="PGBDSf"/>
</dbReference>
<feature type="chain" id="PRO_5047410678" evidence="8">
    <location>
        <begin position="21"/>
        <end position="384"/>
    </location>
</feature>
<dbReference type="InterPro" id="IPR050979">
    <property type="entry name" value="LD-transpeptidase"/>
</dbReference>
<protein>
    <submittedName>
        <fullName evidence="10">L,D-transpeptidase family protein</fullName>
    </submittedName>
</protein>
<dbReference type="EMBL" id="JAMGBA010000001">
    <property type="protein sequence ID" value="MCL6697793.1"/>
    <property type="molecule type" value="Genomic_DNA"/>
</dbReference>
<dbReference type="InterPro" id="IPR005490">
    <property type="entry name" value="LD_TPept_cat_dom"/>
</dbReference>
<evidence type="ECO:0000256" key="3">
    <source>
        <dbReference type="ARBA" id="ARBA00022679"/>
    </source>
</evidence>
<dbReference type="InterPro" id="IPR002477">
    <property type="entry name" value="Peptidoglycan-bd-like"/>
</dbReference>
<comment type="pathway">
    <text evidence="1 7">Cell wall biogenesis; peptidoglycan biosynthesis.</text>
</comment>
<feature type="domain" description="L,D-TPase catalytic" evidence="9">
    <location>
        <begin position="250"/>
        <end position="383"/>
    </location>
</feature>
<dbReference type="RefSeq" id="WP_249903145.1">
    <property type="nucleotide sequence ID" value="NZ_JAMGBA010000001.1"/>
</dbReference>
<dbReference type="Proteomes" id="UP001203410">
    <property type="component" value="Unassembled WGS sequence"/>
</dbReference>
<sequence length="384" mass="41283">MPRKLLLSLSVAAVSLMPLAACSVEEKGDQNVAQAPKVIPDAMASNDDPSATLPPEDQPRPLMQAQVVLDRIGFTPGVVDGKMGMSTVNALKGFQEARGLQITGELDQATQQALAEWQRIPATRVVTIPAEFASDQFVQIPKDRKDQAKLERMGYASLGEKIAERFHTTEEVLAELNPQLTGGPAMPADAQAGANDTQPKPPVSIAYQAGMKLRVPNVGADKFDPSAVKDPKWADTLRLLGVGTEQPKAAKIEVDKSDQVLRAFDASGKLIAQYTATMGSSEFPLPIGTWKILAVGHNPPWQYNPALLANADKSDPKLEIPPGPNSPIGVVWIDLSKEHYGIHGTDEPSHIGRAESNGCIRLTNWDAARLAQMVSPGMQAVFRP</sequence>
<evidence type="ECO:0000256" key="6">
    <source>
        <dbReference type="ARBA" id="ARBA00023316"/>
    </source>
</evidence>
<proteinExistence type="inferred from homology"/>
<keyword evidence="4 7" id="KW-0133">Cell shape</keyword>
<feature type="signal peptide" evidence="8">
    <location>
        <begin position="1"/>
        <end position="20"/>
    </location>
</feature>
<keyword evidence="6 7" id="KW-0961">Cell wall biogenesis/degradation</keyword>
<evidence type="ECO:0000256" key="8">
    <source>
        <dbReference type="SAM" id="SignalP"/>
    </source>
</evidence>
<dbReference type="PANTHER" id="PTHR30582">
    <property type="entry name" value="L,D-TRANSPEPTIDASE"/>
    <property type="match status" value="1"/>
</dbReference>
<organism evidence="10 11">
    <name type="scientific">Sphingomonas caseinilyticus</name>
    <dbReference type="NCBI Taxonomy" id="2908205"/>
    <lineage>
        <taxon>Bacteria</taxon>
        <taxon>Pseudomonadati</taxon>
        <taxon>Pseudomonadota</taxon>
        <taxon>Alphaproteobacteria</taxon>
        <taxon>Sphingomonadales</taxon>
        <taxon>Sphingomonadaceae</taxon>
        <taxon>Sphingomonas</taxon>
    </lineage>
</organism>
<feature type="active site" description="Proton donor/acceptor" evidence="7">
    <location>
        <position position="343"/>
    </location>
</feature>